<dbReference type="InterPro" id="IPR006175">
    <property type="entry name" value="YjgF/YER057c/UK114"/>
</dbReference>
<dbReference type="AlphaFoldDB" id="A0A4Q7NP74"/>
<dbReference type="CDD" id="cd00448">
    <property type="entry name" value="YjgF_YER057c_UK114_family"/>
    <property type="match status" value="1"/>
</dbReference>
<dbReference type="GO" id="GO:0005829">
    <property type="term" value="C:cytosol"/>
    <property type="evidence" value="ECO:0007669"/>
    <property type="project" value="TreeGrafter"/>
</dbReference>
<evidence type="ECO:0000313" key="3">
    <source>
        <dbReference type="Proteomes" id="UP000292445"/>
    </source>
</evidence>
<dbReference type="EMBL" id="SGXC01000001">
    <property type="protein sequence ID" value="RZS86390.1"/>
    <property type="molecule type" value="Genomic_DNA"/>
</dbReference>
<dbReference type="Proteomes" id="UP000292445">
    <property type="component" value="Unassembled WGS sequence"/>
</dbReference>
<organism evidence="2 3">
    <name type="scientific">Pigmentiphaga kullae</name>
    <dbReference type="NCBI Taxonomy" id="151784"/>
    <lineage>
        <taxon>Bacteria</taxon>
        <taxon>Pseudomonadati</taxon>
        <taxon>Pseudomonadota</taxon>
        <taxon>Betaproteobacteria</taxon>
        <taxon>Burkholderiales</taxon>
        <taxon>Alcaligenaceae</taxon>
        <taxon>Pigmentiphaga</taxon>
    </lineage>
</organism>
<dbReference type="Gene3D" id="3.30.1330.40">
    <property type="entry name" value="RutC-like"/>
    <property type="match status" value="1"/>
</dbReference>
<evidence type="ECO:0000256" key="1">
    <source>
        <dbReference type="ARBA" id="ARBA00010552"/>
    </source>
</evidence>
<keyword evidence="3" id="KW-1185">Reference proteome</keyword>
<comment type="similarity">
    <text evidence="1">Belongs to the RutC family.</text>
</comment>
<dbReference type="PANTHER" id="PTHR11803:SF58">
    <property type="entry name" value="PROTEIN HMF1-RELATED"/>
    <property type="match status" value="1"/>
</dbReference>
<dbReference type="GO" id="GO:0019239">
    <property type="term" value="F:deaminase activity"/>
    <property type="evidence" value="ECO:0007669"/>
    <property type="project" value="TreeGrafter"/>
</dbReference>
<comment type="caution">
    <text evidence="2">The sequence shown here is derived from an EMBL/GenBank/DDBJ whole genome shotgun (WGS) entry which is preliminary data.</text>
</comment>
<gene>
    <name evidence="2" type="ORF">EV675_2430</name>
</gene>
<proteinExistence type="inferred from homology"/>
<accession>A0A4Q7NP74</accession>
<reference evidence="2 3" key="1">
    <citation type="submission" date="2019-02" db="EMBL/GenBank/DDBJ databases">
        <title>Genomic Encyclopedia of Type Strains, Phase IV (KMG-IV): sequencing the most valuable type-strain genomes for metagenomic binning, comparative biology and taxonomic classification.</title>
        <authorList>
            <person name="Goeker M."/>
        </authorList>
    </citation>
    <scope>NUCLEOTIDE SEQUENCE [LARGE SCALE GENOMIC DNA]</scope>
    <source>
        <strain evidence="2 3">K24</strain>
    </source>
</reference>
<dbReference type="Pfam" id="PF01042">
    <property type="entry name" value="Ribonuc_L-PSP"/>
    <property type="match status" value="1"/>
</dbReference>
<dbReference type="SUPFAM" id="SSF55298">
    <property type="entry name" value="YjgF-like"/>
    <property type="match status" value="1"/>
</dbReference>
<dbReference type="RefSeq" id="WP_130357488.1">
    <property type="nucleotide sequence ID" value="NZ_SGXC01000001.1"/>
</dbReference>
<sequence>MPDIQILNPAGLGTPLAQYSQVARVKASEFVFIAGQVATDQHGNTVGAGDFDAQCVQVFRNIDIALKEVGATWQNVLQFTTYLVHSQDIPRLGAYRERAFPGMFGTRAYPTNTLLMIDRLVREDLLIEVQAVAAL</sequence>
<evidence type="ECO:0000313" key="2">
    <source>
        <dbReference type="EMBL" id="RZS86390.1"/>
    </source>
</evidence>
<dbReference type="PANTHER" id="PTHR11803">
    <property type="entry name" value="2-IMINOBUTANOATE/2-IMINOPROPANOATE DEAMINASE RIDA"/>
    <property type="match status" value="1"/>
</dbReference>
<protein>
    <submittedName>
        <fullName evidence="2">Enamine deaminase RidA (YjgF/YER057c/UK114 family)</fullName>
    </submittedName>
</protein>
<dbReference type="InterPro" id="IPR035959">
    <property type="entry name" value="RutC-like_sf"/>
</dbReference>
<dbReference type="OrthoDB" id="9809792at2"/>
<name>A0A4Q7NP74_9BURK</name>